<evidence type="ECO:0000313" key="3">
    <source>
        <dbReference type="Proteomes" id="UP000018511"/>
    </source>
</evidence>
<accession>V7DCT8</accession>
<evidence type="ECO:0000259" key="1">
    <source>
        <dbReference type="PROSITE" id="PS50943"/>
    </source>
</evidence>
<dbReference type="PATRIC" id="fig|1388762.3.peg.2554"/>
<feature type="domain" description="HTH cro/C1-type" evidence="1">
    <location>
        <begin position="43"/>
        <end position="92"/>
    </location>
</feature>
<dbReference type="GO" id="GO:0003677">
    <property type="term" value="F:DNA binding"/>
    <property type="evidence" value="ECO:0007669"/>
    <property type="project" value="InterPro"/>
</dbReference>
<dbReference type="CDD" id="cd00093">
    <property type="entry name" value="HTH_XRE"/>
    <property type="match status" value="1"/>
</dbReference>
<dbReference type="AlphaFoldDB" id="V7DCT8"/>
<dbReference type="SUPFAM" id="SSF47413">
    <property type="entry name" value="lambda repressor-like DNA-binding domains"/>
    <property type="match status" value="1"/>
</dbReference>
<dbReference type="InterPro" id="IPR001387">
    <property type="entry name" value="Cro/C1-type_HTH"/>
</dbReference>
<dbReference type="EMBL" id="AXUP01000161">
    <property type="protein sequence ID" value="ESW39295.1"/>
    <property type="molecule type" value="Genomic_DNA"/>
</dbReference>
<dbReference type="PROSITE" id="PS50943">
    <property type="entry name" value="HTH_CROC1"/>
    <property type="match status" value="1"/>
</dbReference>
<dbReference type="InterPro" id="IPR010982">
    <property type="entry name" value="Lambda_DNA-bd_dom_sf"/>
</dbReference>
<dbReference type="Gene3D" id="1.10.260.40">
    <property type="entry name" value="lambda repressor-like DNA-binding domains"/>
    <property type="match status" value="1"/>
</dbReference>
<comment type="caution">
    <text evidence="2">The sequence shown here is derived from an EMBL/GenBank/DDBJ whole genome shotgun (WGS) entry which is preliminary data.</text>
</comment>
<dbReference type="Proteomes" id="UP000018511">
    <property type="component" value="Unassembled WGS sequence"/>
</dbReference>
<sequence>MPLPPEIHSPAMSKDKRPLEDWELAECAALKALIKEENASRPKEKRITQEAAGAALGMNQGSFSNYLNGRLRLNKDVAVGIFKLFGIPAEKYSKRLADEIADVAQAYGEGDYHRDSRYAQASPTHKMAVDEMADRMLGMTEEQAIKLKQAMDLLMPRNESGKD</sequence>
<protein>
    <submittedName>
        <fullName evidence="2">Cro/Cl family transcriptional regulator</fullName>
    </submittedName>
</protein>
<evidence type="ECO:0000313" key="2">
    <source>
        <dbReference type="EMBL" id="ESW39295.1"/>
    </source>
</evidence>
<organism evidence="2 3">
    <name type="scientific">Pseudomonas taiwanensis SJ9</name>
    <dbReference type="NCBI Taxonomy" id="1388762"/>
    <lineage>
        <taxon>Bacteria</taxon>
        <taxon>Pseudomonadati</taxon>
        <taxon>Pseudomonadota</taxon>
        <taxon>Gammaproteobacteria</taxon>
        <taxon>Pseudomonadales</taxon>
        <taxon>Pseudomonadaceae</taxon>
        <taxon>Pseudomonas</taxon>
    </lineage>
</organism>
<proteinExistence type="predicted"/>
<name>V7DCT8_9PSED</name>
<reference evidence="2 3" key="1">
    <citation type="submission" date="2013-10" db="EMBL/GenBank/DDBJ databases">
        <title>Whole Genome Shotgun Sequence of Pseudomonas taiwanensis SJ9.</title>
        <authorList>
            <person name="Hong S.-J."/>
            <person name="Shin J.-H."/>
        </authorList>
    </citation>
    <scope>NUCLEOTIDE SEQUENCE [LARGE SCALE GENOMIC DNA]</scope>
    <source>
        <strain evidence="2 3">SJ9</strain>
    </source>
</reference>
<gene>
    <name evidence="2" type="ORF">O164_12755</name>
</gene>